<protein>
    <recommendedName>
        <fullName evidence="5">Zinc finger PHD-type domain-containing protein</fullName>
    </recommendedName>
</protein>
<dbReference type="OrthoDB" id="5876363at2759"/>
<feature type="compositionally biased region" description="Acidic residues" evidence="4">
    <location>
        <begin position="116"/>
        <end position="144"/>
    </location>
</feature>
<proteinExistence type="predicted"/>
<dbReference type="Gene3D" id="3.30.40.10">
    <property type="entry name" value="Zinc/RING finger domain, C3HC4 (zinc finger)"/>
    <property type="match status" value="1"/>
</dbReference>
<dbReference type="InterPro" id="IPR013083">
    <property type="entry name" value="Znf_RING/FYVE/PHD"/>
</dbReference>
<dbReference type="SUPFAM" id="SSF57903">
    <property type="entry name" value="FYVE/PHD zinc finger"/>
    <property type="match status" value="1"/>
</dbReference>
<accession>A0A9P4TNU4</accession>
<organism evidence="6 7">
    <name type="scientific">Curvularia kusanoi</name>
    <name type="common">Cochliobolus kusanoi</name>
    <dbReference type="NCBI Taxonomy" id="90978"/>
    <lineage>
        <taxon>Eukaryota</taxon>
        <taxon>Fungi</taxon>
        <taxon>Dikarya</taxon>
        <taxon>Ascomycota</taxon>
        <taxon>Pezizomycotina</taxon>
        <taxon>Dothideomycetes</taxon>
        <taxon>Pleosporomycetidae</taxon>
        <taxon>Pleosporales</taxon>
        <taxon>Pleosporineae</taxon>
        <taxon>Pleosporaceae</taxon>
        <taxon>Curvularia</taxon>
    </lineage>
</organism>
<feature type="region of interest" description="Disordered" evidence="4">
    <location>
        <begin position="526"/>
        <end position="655"/>
    </location>
</feature>
<evidence type="ECO:0000313" key="7">
    <source>
        <dbReference type="Proteomes" id="UP000801428"/>
    </source>
</evidence>
<evidence type="ECO:0000256" key="4">
    <source>
        <dbReference type="SAM" id="MobiDB-lite"/>
    </source>
</evidence>
<keyword evidence="2" id="KW-0863">Zinc-finger</keyword>
<name>A0A9P4TNU4_CURKU</name>
<feature type="compositionally biased region" description="Basic residues" evidence="4">
    <location>
        <begin position="272"/>
        <end position="284"/>
    </location>
</feature>
<dbReference type="AlphaFoldDB" id="A0A9P4TNU4"/>
<dbReference type="InterPro" id="IPR052819">
    <property type="entry name" value="Chromatin_regulatory_protein"/>
</dbReference>
<dbReference type="EMBL" id="SWKU01000001">
    <property type="protein sequence ID" value="KAF3010825.1"/>
    <property type="molecule type" value="Genomic_DNA"/>
</dbReference>
<feature type="compositionally biased region" description="Basic residues" evidence="4">
    <location>
        <begin position="457"/>
        <end position="474"/>
    </location>
</feature>
<dbReference type="GO" id="GO:0032221">
    <property type="term" value="C:Rpd3S complex"/>
    <property type="evidence" value="ECO:0007669"/>
    <property type="project" value="TreeGrafter"/>
</dbReference>
<evidence type="ECO:0000256" key="2">
    <source>
        <dbReference type="ARBA" id="ARBA00022771"/>
    </source>
</evidence>
<feature type="compositionally biased region" description="Polar residues" evidence="4">
    <location>
        <begin position="156"/>
        <end position="168"/>
    </location>
</feature>
<dbReference type="PANTHER" id="PTHR47636">
    <property type="entry name" value="TRANSCRIPTIONAL REGULATORY PROTEIN RCO1"/>
    <property type="match status" value="1"/>
</dbReference>
<dbReference type="CDD" id="cd15534">
    <property type="entry name" value="PHD2_PHF12_Rco1"/>
    <property type="match status" value="1"/>
</dbReference>
<keyword evidence="3" id="KW-0862">Zinc</keyword>
<dbReference type="PANTHER" id="PTHR47636:SF1">
    <property type="entry name" value="TRANSCRIPTIONAL REGULATORY PROTEIN RCO1"/>
    <property type="match status" value="1"/>
</dbReference>
<evidence type="ECO:0000313" key="6">
    <source>
        <dbReference type="EMBL" id="KAF3010825.1"/>
    </source>
</evidence>
<feature type="compositionally biased region" description="Polar residues" evidence="4">
    <location>
        <begin position="287"/>
        <end position="303"/>
    </location>
</feature>
<evidence type="ECO:0000256" key="1">
    <source>
        <dbReference type="ARBA" id="ARBA00022723"/>
    </source>
</evidence>
<gene>
    <name evidence="6" type="ORF">E8E13_008631</name>
</gene>
<dbReference type="SMART" id="SM00249">
    <property type="entry name" value="PHD"/>
    <property type="match status" value="1"/>
</dbReference>
<keyword evidence="7" id="KW-1185">Reference proteome</keyword>
<keyword evidence="1" id="KW-0479">Metal-binding</keyword>
<evidence type="ECO:0000259" key="5">
    <source>
        <dbReference type="SMART" id="SM00249"/>
    </source>
</evidence>
<sequence length="995" mass="108128">MPALRKGGRPPRSSTTPYASPTGTPSDSKERNQRSIMEWAEPSVQNPTPSFEEHGFARHGVLEQMAPLGQPPSAKVKQRTRAMGGDAAARKSLAGKGSFLGEEVGSTPEVTPAPELEPDDSERQEEEDLPLELLPQEEDEDDDYVPGKTKKKVPTSKANVRGKQSAQAKTPGEAKTPIKGGTSRATSTPASPAVQPVEESRDSETSQRAQIALLAAAESANAHRNPQLAEAFKQMRAASKSDPNMAFLIEAIIKQNQTPEQWASFREEVKALKKAAKKQKRRYQRSADVSTTKADISKISQQPSPRPSSEVAPEDSASFTHENDAAMEDAYEAVDSTAGALPSPHPLSTAPALPAIEPSVETAPRQPSKSPRKKHVSNGYLAPSSEMDVDGGASSPAPTPARGTPDAGEGSDSELSEVNEEIVQKGPPTPAQPKEKNSAPPPAAAVKRGKGAGGGRGGKKHANKGKLFGKHAHKNLPQSTERLEDMEEIDRLRGEMADAQPLRQFDLPFPQSEVRFDDEILETESLTESMIAVGPPVDSDQPRRAGRMPQGAKRLREDMSRFSSPQLESAAVSRPTTPAVQPAIKRIKLNNGQAARTKRSPVKNRDGGPIAGVAFNGGGGSRQLGPDDNDPNSPASESEDQCAACKGPPEEADPEDFIGLKTLFASLDRTNPRAFALPQEVQNRFEDVSARSDGSYYEEVKKFPLTKSSGYGYQRPDYTKVFEGDKPILCVQCGLSSGNKRQMLKCDFCSAHWHLDCVDPPLANPPHISLEASQRDAWRCPRHIEHDLRSGLVLQNDLNEELDDVEMGDDMFSRVPRKIRRRKNPDIVEPTFSRGMRNNGLIDIINDPDDDTDGEGNYNGFEFKDVNSKVYRVPERGLIADFLTKVKSSRRSTRKCVAQDNAHVAAQRKASMQNFVTHSFQQQQAALNLALLANKEQDIGLSEGTIDSLVLTLTAEAPQEVVTAMTNSAPPPVAADERAQLLKLQELIQRRLNAS</sequence>
<dbReference type="GO" id="GO:0006357">
    <property type="term" value="P:regulation of transcription by RNA polymerase II"/>
    <property type="evidence" value="ECO:0007669"/>
    <property type="project" value="TreeGrafter"/>
</dbReference>
<evidence type="ECO:0000256" key="3">
    <source>
        <dbReference type="ARBA" id="ARBA00022833"/>
    </source>
</evidence>
<dbReference type="InterPro" id="IPR011011">
    <property type="entry name" value="Znf_FYVE_PHD"/>
</dbReference>
<feature type="compositionally biased region" description="Polar residues" evidence="4">
    <location>
        <begin position="12"/>
        <end position="26"/>
    </location>
</feature>
<dbReference type="Proteomes" id="UP000801428">
    <property type="component" value="Unassembled WGS sequence"/>
</dbReference>
<dbReference type="FunFam" id="3.30.40.10:FF:000748">
    <property type="entry name" value="PHD finger domain protein, putative"/>
    <property type="match status" value="1"/>
</dbReference>
<feature type="compositionally biased region" description="Acidic residues" evidence="4">
    <location>
        <begin position="409"/>
        <end position="420"/>
    </location>
</feature>
<feature type="region of interest" description="Disordered" evidence="4">
    <location>
        <begin position="270"/>
        <end position="483"/>
    </location>
</feature>
<comment type="caution">
    <text evidence="6">The sequence shown here is derived from an EMBL/GenBank/DDBJ whole genome shotgun (WGS) entry which is preliminary data.</text>
</comment>
<feature type="domain" description="Zinc finger PHD-type" evidence="5">
    <location>
        <begin position="729"/>
        <end position="784"/>
    </location>
</feature>
<dbReference type="GO" id="GO:0008270">
    <property type="term" value="F:zinc ion binding"/>
    <property type="evidence" value="ECO:0007669"/>
    <property type="project" value="UniProtKB-KW"/>
</dbReference>
<feature type="region of interest" description="Disordered" evidence="4">
    <location>
        <begin position="1"/>
        <end position="212"/>
    </location>
</feature>
<reference evidence="6" key="1">
    <citation type="submission" date="2019-04" db="EMBL/GenBank/DDBJ databases">
        <title>Sequencing of skin fungus with MAO and IRED activity.</title>
        <authorList>
            <person name="Marsaioli A.J."/>
            <person name="Bonatto J.M.C."/>
            <person name="Reis Junior O."/>
        </authorList>
    </citation>
    <scope>NUCLEOTIDE SEQUENCE</scope>
    <source>
        <strain evidence="6">30M1</strain>
    </source>
</reference>
<dbReference type="InterPro" id="IPR001965">
    <property type="entry name" value="Znf_PHD"/>
</dbReference>